<keyword evidence="5" id="KW-0813">Transport</keyword>
<proteinExistence type="predicted"/>
<evidence type="ECO:0000313" key="6">
    <source>
        <dbReference type="Proteomes" id="UP000516361"/>
    </source>
</evidence>
<evidence type="ECO:0000313" key="5">
    <source>
        <dbReference type="EMBL" id="BBE31139.1"/>
    </source>
</evidence>
<dbReference type="Gene3D" id="3.40.50.720">
    <property type="entry name" value="NAD(P)-binding Rossmann-like Domain"/>
    <property type="match status" value="1"/>
</dbReference>
<dbReference type="RefSeq" id="WP_190613495.1">
    <property type="nucleotide sequence ID" value="NZ_AP018712.1"/>
</dbReference>
<dbReference type="PROSITE" id="PS51201">
    <property type="entry name" value="RCK_N"/>
    <property type="match status" value="1"/>
</dbReference>
<dbReference type="Pfam" id="PF07885">
    <property type="entry name" value="Ion_trans_2"/>
    <property type="match status" value="1"/>
</dbReference>
<evidence type="ECO:0000259" key="3">
    <source>
        <dbReference type="PROSITE" id="PS51201"/>
    </source>
</evidence>
<dbReference type="InterPro" id="IPR050721">
    <property type="entry name" value="Trk_Ktr_HKT_K-transport"/>
</dbReference>
<dbReference type="Pfam" id="PF02080">
    <property type="entry name" value="TrkA_C"/>
    <property type="match status" value="1"/>
</dbReference>
<organism evidence="5 6">
    <name type="scientific">Tepiditoga spiralis</name>
    <dbReference type="NCBI Taxonomy" id="2108365"/>
    <lineage>
        <taxon>Bacteria</taxon>
        <taxon>Thermotogati</taxon>
        <taxon>Thermotogota</taxon>
        <taxon>Thermotogae</taxon>
        <taxon>Petrotogales</taxon>
        <taxon>Petrotogaceae</taxon>
        <taxon>Tepiditoga</taxon>
    </lineage>
</organism>
<dbReference type="PANTHER" id="PTHR43833">
    <property type="entry name" value="POTASSIUM CHANNEL PROTEIN 2-RELATED-RELATED"/>
    <property type="match status" value="1"/>
</dbReference>
<reference evidence="5 6" key="1">
    <citation type="submission" date="2018-06" db="EMBL/GenBank/DDBJ databases">
        <title>Genome sequencing of Oceanotoga sp. sy52.</title>
        <authorList>
            <person name="Mori K."/>
        </authorList>
    </citation>
    <scope>NUCLEOTIDE SEQUENCE [LARGE SCALE GENOMIC DNA]</scope>
    <source>
        <strain evidence="6">sy52</strain>
    </source>
</reference>
<sequence length="344" mass="38871">MFDEKKQIKKLTISISVILLIFLIGTFGYQLLEGWSFIDSLFFTVITMSTVGYSMPENISTITKFFTVGLIFSGLTVVLYAFSSLTSFIIEGEIFNLMGRRKMMKTINRMKEHTILIGAGKTANFVMLNLLKTNTDFVIIDIKEENIKKLIEEMSAYEVPYIIGDVKEENTLLYAGIMHAKNVILTLPSDVDNLYAALTIKTLNPNVSIVSKVNEPQNVKKLIYAGIDKIVLTSEIAGNRLAYLATKPNVVTFLDKVTRAGEVEYILEEIKVPETSWMLNKTLREIALPKLVDLIIIAINKKDNKYIFNPNANHKIENGDTVVVLGKEHKISDLKKIIKEENYI</sequence>
<evidence type="ECO:0000256" key="2">
    <source>
        <dbReference type="SAM" id="Phobius"/>
    </source>
</evidence>
<dbReference type="GO" id="GO:0008324">
    <property type="term" value="F:monoatomic cation transmembrane transporter activity"/>
    <property type="evidence" value="ECO:0007669"/>
    <property type="project" value="InterPro"/>
</dbReference>
<dbReference type="AlphaFoldDB" id="A0A7G1GBJ9"/>
<dbReference type="PROSITE" id="PS51202">
    <property type="entry name" value="RCK_C"/>
    <property type="match status" value="1"/>
</dbReference>
<dbReference type="InterPro" id="IPR036721">
    <property type="entry name" value="RCK_C_sf"/>
</dbReference>
<dbReference type="SUPFAM" id="SSF51735">
    <property type="entry name" value="NAD(P)-binding Rossmann-fold domains"/>
    <property type="match status" value="1"/>
</dbReference>
<feature type="transmembrane region" description="Helical" evidence="2">
    <location>
        <begin position="35"/>
        <end position="53"/>
    </location>
</feature>
<keyword evidence="5" id="KW-0407">Ion channel</keyword>
<dbReference type="KEGG" id="ocy:OSSY52_12800"/>
<keyword evidence="2" id="KW-1133">Transmembrane helix</keyword>
<dbReference type="InterPro" id="IPR036291">
    <property type="entry name" value="NAD(P)-bd_dom_sf"/>
</dbReference>
<dbReference type="EMBL" id="AP018712">
    <property type="protein sequence ID" value="BBE31139.1"/>
    <property type="molecule type" value="Genomic_DNA"/>
</dbReference>
<keyword evidence="6" id="KW-1185">Reference proteome</keyword>
<gene>
    <name evidence="5" type="ORF">OSSY52_12800</name>
</gene>
<dbReference type="InterPro" id="IPR006037">
    <property type="entry name" value="RCK_C"/>
</dbReference>
<protein>
    <submittedName>
        <fullName evidence="5">Potassium channel protein</fullName>
    </submittedName>
</protein>
<keyword evidence="2" id="KW-0472">Membrane</keyword>
<dbReference type="Pfam" id="PF02254">
    <property type="entry name" value="TrkA_N"/>
    <property type="match status" value="1"/>
</dbReference>
<dbReference type="GO" id="GO:0005886">
    <property type="term" value="C:plasma membrane"/>
    <property type="evidence" value="ECO:0007669"/>
    <property type="project" value="UniProtKB-SubCell"/>
</dbReference>
<feature type="domain" description="RCK N-terminal" evidence="3">
    <location>
        <begin position="111"/>
        <end position="231"/>
    </location>
</feature>
<dbReference type="SUPFAM" id="SSF81324">
    <property type="entry name" value="Voltage-gated potassium channels"/>
    <property type="match status" value="1"/>
</dbReference>
<dbReference type="InParanoid" id="A0A7G1GBJ9"/>
<keyword evidence="5" id="KW-0406">Ion transport</keyword>
<feature type="domain" description="RCK C-terminal" evidence="4">
    <location>
        <begin position="255"/>
        <end position="340"/>
    </location>
</feature>
<accession>A0A7G1GBJ9</accession>
<evidence type="ECO:0000259" key="4">
    <source>
        <dbReference type="PROSITE" id="PS51202"/>
    </source>
</evidence>
<name>A0A7G1GBJ9_9BACT</name>
<keyword evidence="2" id="KW-0812">Transmembrane</keyword>
<feature type="transmembrane region" description="Helical" evidence="2">
    <location>
        <begin position="65"/>
        <end position="90"/>
    </location>
</feature>
<feature type="transmembrane region" description="Helical" evidence="2">
    <location>
        <begin position="12"/>
        <end position="29"/>
    </location>
</feature>
<dbReference type="Proteomes" id="UP000516361">
    <property type="component" value="Chromosome"/>
</dbReference>
<dbReference type="PANTHER" id="PTHR43833:SF9">
    <property type="entry name" value="POTASSIUM CHANNEL PROTEIN YUGO-RELATED"/>
    <property type="match status" value="1"/>
</dbReference>
<evidence type="ECO:0000256" key="1">
    <source>
        <dbReference type="ARBA" id="ARBA00004651"/>
    </source>
</evidence>
<dbReference type="InterPro" id="IPR013099">
    <property type="entry name" value="K_chnl_dom"/>
</dbReference>
<dbReference type="Gene3D" id="1.10.287.70">
    <property type="match status" value="1"/>
</dbReference>
<dbReference type="InterPro" id="IPR003148">
    <property type="entry name" value="RCK_N"/>
</dbReference>
<dbReference type="Gene3D" id="3.30.70.1450">
    <property type="entry name" value="Regulator of K+ conductance, C-terminal domain"/>
    <property type="match status" value="1"/>
</dbReference>
<comment type="subcellular location">
    <subcellularLocation>
        <location evidence="1">Cell membrane</location>
        <topology evidence="1">Multi-pass membrane protein</topology>
    </subcellularLocation>
</comment>
<dbReference type="SUPFAM" id="SSF116726">
    <property type="entry name" value="TrkA C-terminal domain-like"/>
    <property type="match status" value="1"/>
</dbReference>
<dbReference type="GO" id="GO:0006813">
    <property type="term" value="P:potassium ion transport"/>
    <property type="evidence" value="ECO:0007669"/>
    <property type="project" value="InterPro"/>
</dbReference>